<dbReference type="Pfam" id="PF00034">
    <property type="entry name" value="Cytochrom_C"/>
    <property type="match status" value="1"/>
</dbReference>
<dbReference type="PANTHER" id="PTHR22888">
    <property type="entry name" value="CYTOCHROME C OXIDASE, SUBUNIT II"/>
    <property type="match status" value="1"/>
</dbReference>
<keyword evidence="4 11" id="KW-0349">Heme</keyword>
<keyword evidence="8" id="KW-0186">Copper</keyword>
<evidence type="ECO:0000256" key="8">
    <source>
        <dbReference type="ARBA" id="ARBA00023008"/>
    </source>
</evidence>
<dbReference type="InterPro" id="IPR036909">
    <property type="entry name" value="Cyt_c-like_dom_sf"/>
</dbReference>
<dbReference type="Gene3D" id="2.60.40.420">
    <property type="entry name" value="Cupredoxins - blue copper proteins"/>
    <property type="match status" value="1"/>
</dbReference>
<dbReference type="SUPFAM" id="SSF46626">
    <property type="entry name" value="Cytochrome c"/>
    <property type="match status" value="1"/>
</dbReference>
<evidence type="ECO:0000256" key="12">
    <source>
        <dbReference type="SAM" id="Phobius"/>
    </source>
</evidence>
<evidence type="ECO:0000259" key="14">
    <source>
        <dbReference type="PROSITE" id="PS51007"/>
    </source>
</evidence>
<evidence type="ECO:0000256" key="3">
    <source>
        <dbReference type="ARBA" id="ARBA00022448"/>
    </source>
</evidence>
<dbReference type="InterPro" id="IPR009056">
    <property type="entry name" value="Cyt_c-like_dom"/>
</dbReference>
<feature type="domain" description="Cytochrome c" evidence="14">
    <location>
        <begin position="287"/>
        <end position="379"/>
    </location>
</feature>
<evidence type="ECO:0000313" key="15">
    <source>
        <dbReference type="EMBL" id="MDO6124895.1"/>
    </source>
</evidence>
<comment type="similarity">
    <text evidence="2">Belongs to the cytochrome c oxidase subunit 2 family.</text>
</comment>
<reference evidence="15" key="1">
    <citation type="submission" date="2022-04" db="EMBL/GenBank/DDBJ databases">
        <title>Shinella lacus sp. nov., a novel member of the genus Shinella from water.</title>
        <authorList>
            <person name="Deng Y."/>
        </authorList>
    </citation>
    <scope>NUCLEOTIDE SEQUENCE</scope>
    <source>
        <strain evidence="15">JCM 31239</strain>
    </source>
</reference>
<dbReference type="SUPFAM" id="SSF49503">
    <property type="entry name" value="Cupredoxins"/>
    <property type="match status" value="1"/>
</dbReference>
<dbReference type="PANTHER" id="PTHR22888:SF9">
    <property type="entry name" value="CYTOCHROME C OXIDASE SUBUNIT 2"/>
    <property type="match status" value="1"/>
</dbReference>
<dbReference type="InterPro" id="IPR008972">
    <property type="entry name" value="Cupredoxin"/>
</dbReference>
<accession>A0ABT8XNZ9</accession>
<dbReference type="PROSITE" id="PS50857">
    <property type="entry name" value="COX2_CUA"/>
    <property type="match status" value="1"/>
</dbReference>
<name>A0ABT8XNZ9_9HYPH</name>
<feature type="transmembrane region" description="Helical" evidence="12">
    <location>
        <begin position="125"/>
        <end position="150"/>
    </location>
</feature>
<proteinExistence type="inferred from homology"/>
<keyword evidence="12" id="KW-0812">Transmembrane</keyword>
<keyword evidence="6" id="KW-0249">Electron transport</keyword>
<evidence type="ECO:0000256" key="5">
    <source>
        <dbReference type="ARBA" id="ARBA00022723"/>
    </source>
</evidence>
<dbReference type="RefSeq" id="WP_244763705.1">
    <property type="nucleotide sequence ID" value="NZ_JALJCJ010000008.1"/>
</dbReference>
<comment type="caution">
    <text evidence="15">The sequence shown here is derived from an EMBL/GenBank/DDBJ whole genome shotgun (WGS) entry which is preliminary data.</text>
</comment>
<gene>
    <name evidence="15" type="ORF">GB928_027300</name>
</gene>
<feature type="domain" description="Cytochrome oxidase subunit II copper A binding" evidence="13">
    <location>
        <begin position="164"/>
        <end position="280"/>
    </location>
</feature>
<dbReference type="InterPro" id="IPR045187">
    <property type="entry name" value="CcO_II"/>
</dbReference>
<evidence type="ECO:0000256" key="1">
    <source>
        <dbReference type="ARBA" id="ARBA00004370"/>
    </source>
</evidence>
<keyword evidence="16" id="KW-1185">Reference proteome</keyword>
<dbReference type="InterPro" id="IPR034236">
    <property type="entry name" value="CuRO_CcO_Caa3_II"/>
</dbReference>
<comment type="subcellular location">
    <subcellularLocation>
        <location evidence="1">Membrane</location>
    </subcellularLocation>
</comment>
<keyword evidence="5 11" id="KW-0479">Metal-binding</keyword>
<feature type="transmembrane region" description="Helical" evidence="12">
    <location>
        <begin position="87"/>
        <end position="113"/>
    </location>
</feature>
<evidence type="ECO:0000256" key="6">
    <source>
        <dbReference type="ARBA" id="ARBA00022982"/>
    </source>
</evidence>
<dbReference type="EMBL" id="WHSC02000017">
    <property type="protein sequence ID" value="MDO6124895.1"/>
    <property type="molecule type" value="Genomic_DNA"/>
</dbReference>
<keyword evidence="9 12" id="KW-0472">Membrane</keyword>
<evidence type="ECO:0000256" key="2">
    <source>
        <dbReference type="ARBA" id="ARBA00007866"/>
    </source>
</evidence>
<dbReference type="Proteomes" id="UP001177080">
    <property type="component" value="Unassembled WGS sequence"/>
</dbReference>
<dbReference type="PROSITE" id="PS00078">
    <property type="entry name" value="COX2"/>
    <property type="match status" value="1"/>
</dbReference>
<dbReference type="InterPro" id="IPR001505">
    <property type="entry name" value="Copper_CuA"/>
</dbReference>
<dbReference type="CDD" id="cd04213">
    <property type="entry name" value="CuRO_CcO_Caa3_II"/>
    <property type="match status" value="1"/>
</dbReference>
<keyword evidence="3" id="KW-0813">Transport</keyword>
<sequence length="379" mass="40725">MVKRHRRGSVVFELSPYAPSAGMFRVGISAEGADPCRRGNAGHIASGDLKGARAIFRRIFPILLVPLTGCSGVQSALAPAGEEAAGIYQLLLVMVVGGVLVWLAVVGLLLHAARRRKVPWTEEQAGRLILFGGVAFPVAVLLALLAYAVWLMPVIRPWFTQQAPQPEMIEVTGEQFWWRIRYPAVDGMPAFETANELRLPVGERVAFSLEAADVIHSFWIPVLGGKMDMIPGRTNTSSLLPTKTGVFRAPCAEFCGTSHALMAFSVIVMEPADYLAWRRAQAAGNGTRGSEGERLFAFHGCAGCHGIRGMTQAASLGPDLTFFGQRQTVGAGTLANTVENVTRFIRNPDAVKPGAKMPAFDMLPAADIAAIADYLVGLK</sequence>
<evidence type="ECO:0000256" key="11">
    <source>
        <dbReference type="PROSITE-ProRule" id="PRU00433"/>
    </source>
</evidence>
<evidence type="ECO:0000256" key="7">
    <source>
        <dbReference type="ARBA" id="ARBA00023004"/>
    </source>
</evidence>
<evidence type="ECO:0000256" key="4">
    <source>
        <dbReference type="ARBA" id="ARBA00022617"/>
    </source>
</evidence>
<organism evidence="15 16">
    <name type="scientific">Shinella curvata</name>
    <dbReference type="NCBI Taxonomy" id="1817964"/>
    <lineage>
        <taxon>Bacteria</taxon>
        <taxon>Pseudomonadati</taxon>
        <taxon>Pseudomonadota</taxon>
        <taxon>Alphaproteobacteria</taxon>
        <taxon>Hyphomicrobiales</taxon>
        <taxon>Rhizobiaceae</taxon>
        <taxon>Shinella</taxon>
    </lineage>
</organism>
<protein>
    <submittedName>
        <fullName evidence="15">C-type cytochrome</fullName>
    </submittedName>
</protein>
<feature type="transmembrane region" description="Helical" evidence="12">
    <location>
        <begin position="59"/>
        <end position="81"/>
    </location>
</feature>
<evidence type="ECO:0000256" key="9">
    <source>
        <dbReference type="ARBA" id="ARBA00023136"/>
    </source>
</evidence>
<evidence type="ECO:0000256" key="10">
    <source>
        <dbReference type="ARBA" id="ARBA00047816"/>
    </source>
</evidence>
<dbReference type="PROSITE" id="PS51007">
    <property type="entry name" value="CYTC"/>
    <property type="match status" value="1"/>
</dbReference>
<keyword evidence="12" id="KW-1133">Transmembrane helix</keyword>
<dbReference type="InterPro" id="IPR002429">
    <property type="entry name" value="CcO_II-like_C"/>
</dbReference>
<comment type="catalytic activity">
    <reaction evidence="10">
        <text>4 Fe(II)-[cytochrome c] + O2 + 8 H(+)(in) = 4 Fe(III)-[cytochrome c] + 2 H2O + 4 H(+)(out)</text>
        <dbReference type="Rhea" id="RHEA:11436"/>
        <dbReference type="Rhea" id="RHEA-COMP:10350"/>
        <dbReference type="Rhea" id="RHEA-COMP:14399"/>
        <dbReference type="ChEBI" id="CHEBI:15377"/>
        <dbReference type="ChEBI" id="CHEBI:15378"/>
        <dbReference type="ChEBI" id="CHEBI:15379"/>
        <dbReference type="ChEBI" id="CHEBI:29033"/>
        <dbReference type="ChEBI" id="CHEBI:29034"/>
        <dbReference type="EC" id="7.1.1.9"/>
    </reaction>
</comment>
<evidence type="ECO:0000259" key="13">
    <source>
        <dbReference type="PROSITE" id="PS50857"/>
    </source>
</evidence>
<dbReference type="Pfam" id="PF00116">
    <property type="entry name" value="COX2"/>
    <property type="match status" value="1"/>
</dbReference>
<keyword evidence="7 11" id="KW-0408">Iron</keyword>
<evidence type="ECO:0000313" key="16">
    <source>
        <dbReference type="Proteomes" id="UP001177080"/>
    </source>
</evidence>